<gene>
    <name evidence="8" type="ORF">V6N12_036865</name>
</gene>
<dbReference type="InterPro" id="IPR027417">
    <property type="entry name" value="P-loop_NTPase"/>
</dbReference>
<dbReference type="Gene3D" id="3.40.50.300">
    <property type="entry name" value="P-loop containing nucleotide triphosphate hydrolases"/>
    <property type="match status" value="1"/>
</dbReference>
<evidence type="ECO:0000256" key="2">
    <source>
        <dbReference type="ARBA" id="ARBA00022614"/>
    </source>
</evidence>
<dbReference type="InterPro" id="IPR036388">
    <property type="entry name" value="WH-like_DNA-bd_sf"/>
</dbReference>
<dbReference type="PRINTS" id="PR00364">
    <property type="entry name" value="DISEASERSIST"/>
</dbReference>
<dbReference type="SUPFAM" id="SSF52047">
    <property type="entry name" value="RNI-like"/>
    <property type="match status" value="1"/>
</dbReference>
<dbReference type="InterPro" id="IPR042197">
    <property type="entry name" value="Apaf_helical"/>
</dbReference>
<keyword evidence="5" id="KW-0611">Plant defense</keyword>
<evidence type="ECO:0000256" key="6">
    <source>
        <dbReference type="ARBA" id="ARBA00022840"/>
    </source>
</evidence>
<comment type="caution">
    <text evidence="8">The sequence shown here is derived from an EMBL/GenBank/DDBJ whole genome shotgun (WGS) entry which is preliminary data.</text>
</comment>
<keyword evidence="2" id="KW-0433">Leucine-rich repeat</keyword>
<dbReference type="InterPro" id="IPR002182">
    <property type="entry name" value="NB-ARC"/>
</dbReference>
<accession>A0ABR2BWM3</accession>
<reference evidence="8 9" key="1">
    <citation type="journal article" date="2024" name="G3 (Bethesda)">
        <title>Genome assembly of Hibiscus sabdariffa L. provides insights into metabolisms of medicinal natural products.</title>
        <authorList>
            <person name="Kim T."/>
        </authorList>
    </citation>
    <scope>NUCLEOTIDE SEQUENCE [LARGE SCALE GENOMIC DNA]</scope>
    <source>
        <strain evidence="8">TK-2024</strain>
        <tissue evidence="8">Old leaves</tissue>
    </source>
</reference>
<protein>
    <recommendedName>
        <fullName evidence="7">NB-ARC domain-containing protein</fullName>
    </recommendedName>
</protein>
<proteinExistence type="inferred from homology"/>
<evidence type="ECO:0000313" key="9">
    <source>
        <dbReference type="Proteomes" id="UP001472677"/>
    </source>
</evidence>
<dbReference type="InterPro" id="IPR032675">
    <property type="entry name" value="LRR_dom_sf"/>
</dbReference>
<evidence type="ECO:0000256" key="4">
    <source>
        <dbReference type="ARBA" id="ARBA00022741"/>
    </source>
</evidence>
<dbReference type="Pfam" id="PF00931">
    <property type="entry name" value="NB-ARC"/>
    <property type="match status" value="1"/>
</dbReference>
<dbReference type="EMBL" id="JBBPBM010000080">
    <property type="protein sequence ID" value="KAK8510952.1"/>
    <property type="molecule type" value="Genomic_DNA"/>
</dbReference>
<evidence type="ECO:0000256" key="3">
    <source>
        <dbReference type="ARBA" id="ARBA00022737"/>
    </source>
</evidence>
<dbReference type="PANTHER" id="PTHR33463:SF117">
    <property type="entry name" value="CC-NBS-LRR RESISTANCE PROTEIN"/>
    <property type="match status" value="1"/>
</dbReference>
<dbReference type="Gene3D" id="3.80.10.10">
    <property type="entry name" value="Ribonuclease Inhibitor"/>
    <property type="match status" value="1"/>
</dbReference>
<evidence type="ECO:0000313" key="8">
    <source>
        <dbReference type="EMBL" id="KAK8510952.1"/>
    </source>
</evidence>
<evidence type="ECO:0000256" key="1">
    <source>
        <dbReference type="ARBA" id="ARBA00008894"/>
    </source>
</evidence>
<sequence>MKTEKNILIIVDDLWKEYKLETIGIPVGVEHEGCKILLTTRDQKVCTVMNCQKQIQLRVLSKEEGWDLFKANAGLKDGYSSSSLNDVAKEVADECKGLPLAIVTVAKALRGESLDGWRAANQRLKDSRHLDNEHVFGEVYMLLKFSYDYLNKNNSQTTENDIQSCSLFPEDDEIPIEMLIMCGIGVGLFSNAYSIEDKRREIGVALTKLQNSGLLLEVDDEGRAVRMHDVVRDFAHWLTSKRENRFMVKDGLKEWPNAGESLGSYTAMALWNCSCLNHFPEKVEFSKLKTLFLKGKDLSSVSSTCFKEMKVLQVVFLRHVYFSLEGLQSLTNLPTLCCVECKLGNFSSSLRNMRNLEILALFDTDIDEILEELVELSTLKSLYICYDEDEEERMISLPPNLLPRLTSLQELYVTSKNNINYVELNSLSRLTALLLSLSNDQCFQENLLLPKIQRCAIVVNGNLSFEVPTFGTLKIENLSSSFSAFKNLFGNVEKLSLGKVSAKVIFSPRFAPSMLHLQELCIYKCNGLEHVICFTQEEEITEPLPPLIVDGQAALHQDAAADDDENVKQLKECSALYLCLQDCLVKSNRNWKSCQMEVQALKACNERRKNSSGK</sequence>
<name>A0ABR2BWM3_9ROSI</name>
<keyword evidence="9" id="KW-1185">Reference proteome</keyword>
<organism evidence="8 9">
    <name type="scientific">Hibiscus sabdariffa</name>
    <name type="common">roselle</name>
    <dbReference type="NCBI Taxonomy" id="183260"/>
    <lineage>
        <taxon>Eukaryota</taxon>
        <taxon>Viridiplantae</taxon>
        <taxon>Streptophyta</taxon>
        <taxon>Embryophyta</taxon>
        <taxon>Tracheophyta</taxon>
        <taxon>Spermatophyta</taxon>
        <taxon>Magnoliopsida</taxon>
        <taxon>eudicotyledons</taxon>
        <taxon>Gunneridae</taxon>
        <taxon>Pentapetalae</taxon>
        <taxon>rosids</taxon>
        <taxon>malvids</taxon>
        <taxon>Malvales</taxon>
        <taxon>Malvaceae</taxon>
        <taxon>Malvoideae</taxon>
        <taxon>Hibiscus</taxon>
    </lineage>
</organism>
<dbReference type="Proteomes" id="UP001472677">
    <property type="component" value="Unassembled WGS sequence"/>
</dbReference>
<dbReference type="Gene3D" id="1.10.8.430">
    <property type="entry name" value="Helical domain of apoptotic protease-activating factors"/>
    <property type="match status" value="1"/>
</dbReference>
<evidence type="ECO:0000256" key="5">
    <source>
        <dbReference type="ARBA" id="ARBA00022821"/>
    </source>
</evidence>
<dbReference type="InterPro" id="IPR050905">
    <property type="entry name" value="Plant_NBS-LRR"/>
</dbReference>
<keyword evidence="4" id="KW-0547">Nucleotide-binding</keyword>
<evidence type="ECO:0000259" key="7">
    <source>
        <dbReference type="Pfam" id="PF00931"/>
    </source>
</evidence>
<comment type="similarity">
    <text evidence="1">Belongs to the disease resistance NB-LRR family.</text>
</comment>
<dbReference type="Gene3D" id="1.10.10.10">
    <property type="entry name" value="Winged helix-like DNA-binding domain superfamily/Winged helix DNA-binding domain"/>
    <property type="match status" value="1"/>
</dbReference>
<feature type="domain" description="NB-ARC" evidence="7">
    <location>
        <begin position="4"/>
        <end position="74"/>
    </location>
</feature>
<dbReference type="PANTHER" id="PTHR33463">
    <property type="entry name" value="NB-ARC DOMAIN-CONTAINING PROTEIN-RELATED"/>
    <property type="match status" value="1"/>
</dbReference>
<keyword evidence="6" id="KW-0067">ATP-binding</keyword>
<dbReference type="SUPFAM" id="SSF52540">
    <property type="entry name" value="P-loop containing nucleoside triphosphate hydrolases"/>
    <property type="match status" value="1"/>
</dbReference>
<keyword evidence="3" id="KW-0677">Repeat</keyword>